<dbReference type="InterPro" id="IPR036388">
    <property type="entry name" value="WH-like_DNA-bd_sf"/>
</dbReference>
<dbReference type="SUPFAM" id="SSF88946">
    <property type="entry name" value="Sigma2 domain of RNA polymerase sigma factors"/>
    <property type="match status" value="1"/>
</dbReference>
<comment type="subunit">
    <text evidence="1">Interacts transiently with the RNA polymerase catalytic core formed by RpoA, RpoB, RpoC and RpoZ (2 alpha, 1 beta, 1 beta' and 1 omega subunit) to form the RNA polymerase holoenzyme that can initiate transcription.</text>
</comment>
<evidence type="ECO:0000259" key="3">
    <source>
        <dbReference type="Pfam" id="PF08281"/>
    </source>
</evidence>
<dbReference type="CDD" id="cd06171">
    <property type="entry name" value="Sigma70_r4"/>
    <property type="match status" value="1"/>
</dbReference>
<dbReference type="Gene3D" id="3.10.450.50">
    <property type="match status" value="1"/>
</dbReference>
<dbReference type="Pfam" id="PF04542">
    <property type="entry name" value="Sigma70_r2"/>
    <property type="match status" value="1"/>
</dbReference>
<dbReference type="RefSeq" id="WP_206725905.1">
    <property type="nucleotide sequence ID" value="NZ_CP071090.1"/>
</dbReference>
<dbReference type="SUPFAM" id="SSF88659">
    <property type="entry name" value="Sigma3 and sigma4 domains of RNA polymerase sigma factors"/>
    <property type="match status" value="1"/>
</dbReference>
<keyword evidence="5" id="KW-1185">Reference proteome</keyword>
<dbReference type="InterPro" id="IPR052704">
    <property type="entry name" value="ECF_Sigma-70_Domain"/>
</dbReference>
<dbReference type="Pfam" id="PF08281">
    <property type="entry name" value="Sigma70_r4_2"/>
    <property type="match status" value="1"/>
</dbReference>
<organism evidence="4 5">
    <name type="scientific">Pyxidicoccus parkwayensis</name>
    <dbReference type="NCBI Taxonomy" id="2813578"/>
    <lineage>
        <taxon>Bacteria</taxon>
        <taxon>Pseudomonadati</taxon>
        <taxon>Myxococcota</taxon>
        <taxon>Myxococcia</taxon>
        <taxon>Myxococcales</taxon>
        <taxon>Cystobacterineae</taxon>
        <taxon>Myxococcaceae</taxon>
        <taxon>Pyxidicoccus</taxon>
    </lineage>
</organism>
<evidence type="ECO:0000313" key="4">
    <source>
        <dbReference type="EMBL" id="QSQ24339.1"/>
    </source>
</evidence>
<dbReference type="NCBIfam" id="NF007214">
    <property type="entry name" value="PRK09636.1"/>
    <property type="match status" value="1"/>
</dbReference>
<proteinExistence type="predicted"/>
<dbReference type="InterPro" id="IPR013324">
    <property type="entry name" value="RNA_pol_sigma_r3/r4-like"/>
</dbReference>
<dbReference type="InterPro" id="IPR032710">
    <property type="entry name" value="NTF2-like_dom_sf"/>
</dbReference>
<dbReference type="InterPro" id="IPR014284">
    <property type="entry name" value="RNA_pol_sigma-70_dom"/>
</dbReference>
<dbReference type="Proteomes" id="UP000662747">
    <property type="component" value="Chromosome"/>
</dbReference>
<dbReference type="SUPFAM" id="SSF54427">
    <property type="entry name" value="NTF2-like"/>
    <property type="match status" value="1"/>
</dbReference>
<sequence length="292" mass="32004">MTASGDETFLAHRAVLLSIAYNMLGRVAEAEDCVQEAYLRWQRASQAEEGEAIASPQAYLRRVVANLCINRLQSAAARRESYVGVWLPEPLLEKEATPPGDTATEQSETLSIALLRVMESLSPVERAVFLLREVFERPYPEIARAVGKSEAHCRQLVHRAKERLALGQSRFSVSSDEHQRLALRFAEACASDDVHALVEVLANDVVLYSDGGEAREPVHHADAVARFILAGGGRLSQSASWSWRLARVNGKPGVVILVDSAVYAVFALEVRAGRIAEVDIIISPSKLSHLQA</sequence>
<dbReference type="InterPro" id="IPR013325">
    <property type="entry name" value="RNA_pol_sigma_r2"/>
</dbReference>
<dbReference type="Gene3D" id="1.10.1740.10">
    <property type="match status" value="1"/>
</dbReference>
<dbReference type="Gene3D" id="1.10.10.10">
    <property type="entry name" value="Winged helix-like DNA-binding domain superfamily/Winged helix DNA-binding domain"/>
    <property type="match status" value="1"/>
</dbReference>
<name>A0ABX7P104_9BACT</name>
<protein>
    <submittedName>
        <fullName evidence="4">RNA polymerase sigma factor SigJ</fullName>
    </submittedName>
</protein>
<dbReference type="InterPro" id="IPR007627">
    <property type="entry name" value="RNA_pol_sigma70_r2"/>
</dbReference>
<dbReference type="PANTHER" id="PTHR30173:SF36">
    <property type="entry name" value="ECF RNA POLYMERASE SIGMA FACTOR SIGJ"/>
    <property type="match status" value="1"/>
</dbReference>
<evidence type="ECO:0000256" key="1">
    <source>
        <dbReference type="ARBA" id="ARBA00011344"/>
    </source>
</evidence>
<reference evidence="4 5" key="1">
    <citation type="submission" date="2021-02" db="EMBL/GenBank/DDBJ databases">
        <title>De Novo genome assembly of isolated myxobacteria.</title>
        <authorList>
            <person name="Stevens D.C."/>
        </authorList>
    </citation>
    <scope>NUCLEOTIDE SEQUENCE [LARGE SCALE GENOMIC DNA]</scope>
    <source>
        <strain evidence="5">SCPEA02</strain>
    </source>
</reference>
<dbReference type="PANTHER" id="PTHR30173">
    <property type="entry name" value="SIGMA 19 FACTOR"/>
    <property type="match status" value="1"/>
</dbReference>
<dbReference type="EMBL" id="CP071090">
    <property type="protein sequence ID" value="QSQ24339.1"/>
    <property type="molecule type" value="Genomic_DNA"/>
</dbReference>
<dbReference type="InterPro" id="IPR013249">
    <property type="entry name" value="RNA_pol_sigma70_r4_t2"/>
</dbReference>
<evidence type="ECO:0000259" key="2">
    <source>
        <dbReference type="Pfam" id="PF04542"/>
    </source>
</evidence>
<gene>
    <name evidence="4" type="primary">sigJ</name>
    <name evidence="4" type="ORF">JY651_05075</name>
</gene>
<evidence type="ECO:0000313" key="5">
    <source>
        <dbReference type="Proteomes" id="UP000662747"/>
    </source>
</evidence>
<dbReference type="NCBIfam" id="TIGR02937">
    <property type="entry name" value="sigma70-ECF"/>
    <property type="match status" value="1"/>
</dbReference>
<feature type="domain" description="RNA polymerase sigma-70 region 2" evidence="2">
    <location>
        <begin position="10"/>
        <end position="76"/>
    </location>
</feature>
<accession>A0ABX7P104</accession>
<feature type="domain" description="RNA polymerase sigma factor 70 region 4 type 2" evidence="3">
    <location>
        <begin position="113"/>
        <end position="164"/>
    </location>
</feature>